<sequence>MVRFCENIGEEYRFTVSRIIATYSLEQDLRDIFVEGKSDVCVLQEYARVNSINNSKIYNIDDVFIPNNMLKPPHGSGNRGRVIALAETLSEHPDLGYDNVFCLADKDLDQLEDIPPYRRLWLTEFTCLEAYIFTNEITMQIINTFFCKKIDHDNVREIMRTCVYLYFARKYKKDKAPSLSWVDPSNSISMEGASLIFDSSNFLERMLTNQGMAHLTEDAKETIARMTDSHNTDARYAIHKDDYFRVICRYAKLKRCDANLCKPEVFSRVALSHILNGSSKYSTFQKYLEWAKPSQGARP</sequence>
<dbReference type="EMBL" id="VITV01000007">
    <property type="protein sequence ID" value="TWB70793.1"/>
    <property type="molecule type" value="Genomic_DNA"/>
</dbReference>
<organism evidence="1 2">
    <name type="scientific">Nitrospirillum amazonense</name>
    <dbReference type="NCBI Taxonomy" id="28077"/>
    <lineage>
        <taxon>Bacteria</taxon>
        <taxon>Pseudomonadati</taxon>
        <taxon>Pseudomonadota</taxon>
        <taxon>Alphaproteobacteria</taxon>
        <taxon>Rhodospirillales</taxon>
        <taxon>Azospirillaceae</taxon>
        <taxon>Nitrospirillum</taxon>
    </lineage>
</organism>
<accession>A0A560JHW7</accession>
<dbReference type="AlphaFoldDB" id="A0A560JHW7"/>
<protein>
    <recommendedName>
        <fullName evidence="3">DUF4435 domain-containing protein</fullName>
    </recommendedName>
</protein>
<evidence type="ECO:0000313" key="2">
    <source>
        <dbReference type="Proteomes" id="UP000320516"/>
    </source>
</evidence>
<evidence type="ECO:0000313" key="1">
    <source>
        <dbReference type="EMBL" id="TWB70793.1"/>
    </source>
</evidence>
<evidence type="ECO:0008006" key="3">
    <source>
        <dbReference type="Google" id="ProtNLM"/>
    </source>
</evidence>
<name>A0A560JHW7_9PROT</name>
<reference evidence="1 2" key="1">
    <citation type="submission" date="2019-06" db="EMBL/GenBank/DDBJ databases">
        <title>Genomic Encyclopedia of Type Strains, Phase IV (KMG-V): Genome sequencing to study the core and pangenomes of soil and plant-associated prokaryotes.</title>
        <authorList>
            <person name="Whitman W."/>
        </authorList>
    </citation>
    <scope>NUCLEOTIDE SEQUENCE [LARGE SCALE GENOMIC DNA]</scope>
    <source>
        <strain evidence="1 2">BR 12005</strain>
    </source>
</reference>
<proteinExistence type="predicted"/>
<comment type="caution">
    <text evidence="1">The sequence shown here is derived from an EMBL/GenBank/DDBJ whole genome shotgun (WGS) entry which is preliminary data.</text>
</comment>
<dbReference type="Proteomes" id="UP000320516">
    <property type="component" value="Unassembled WGS sequence"/>
</dbReference>
<gene>
    <name evidence="1" type="ORF">FBZ87_107177</name>
</gene>